<feature type="compositionally biased region" description="Polar residues" evidence="1">
    <location>
        <begin position="167"/>
        <end position="177"/>
    </location>
</feature>
<dbReference type="Proteomes" id="UP000770661">
    <property type="component" value="Unassembled WGS sequence"/>
</dbReference>
<keyword evidence="3" id="KW-1185">Reference proteome</keyword>
<evidence type="ECO:0000313" key="3">
    <source>
        <dbReference type="Proteomes" id="UP000770661"/>
    </source>
</evidence>
<dbReference type="AlphaFoldDB" id="A0A8J8WNL8"/>
<feature type="compositionally biased region" description="Basic and acidic residues" evidence="1">
    <location>
        <begin position="153"/>
        <end position="164"/>
    </location>
</feature>
<feature type="compositionally biased region" description="Basic and acidic residues" evidence="1">
    <location>
        <begin position="265"/>
        <end position="276"/>
    </location>
</feature>
<comment type="caution">
    <text evidence="2">The sequence shown here is derived from an EMBL/GenBank/DDBJ whole genome shotgun (WGS) entry which is preliminary data.</text>
</comment>
<protein>
    <submittedName>
        <fullName evidence="2">Uncharacterized protein</fullName>
    </submittedName>
</protein>
<sequence>MVPFHEPCTYNIGGLWRVAATLVRLAFDPEMKMHKKAQALKTLQQLYGNKALLGARSKPEAVALEQDLYGKVLKTLDSLQTPIHAMFVSNLFRLLHTIMQADRRSEGPPSLAWVEVQGCVERFRQRISKTVLKSIRKDYNVFNEGLRSLHNKNKPEKQRGEKRGAAQVNTDGEQQENLMKKSKKEKRNSLTDNTSPEGEGKVGKTVKKKKKNKGTPDPDNQSEKEDTTGPAKTMIDGDDITIIDLAPERQEKKMKKKKKNKLIKRKLDQEEEKRTAQGDQEQNASLVSDSPLTPEAKKKMKKRKSRKMQANGTM</sequence>
<dbReference type="EMBL" id="JACEEZ010025419">
    <property type="protein sequence ID" value="KAG0700987.1"/>
    <property type="molecule type" value="Genomic_DNA"/>
</dbReference>
<feature type="compositionally biased region" description="Basic residues" evidence="1">
    <location>
        <begin position="204"/>
        <end position="213"/>
    </location>
</feature>
<organism evidence="2 3">
    <name type="scientific">Chionoecetes opilio</name>
    <name type="common">Atlantic snow crab</name>
    <name type="synonym">Cancer opilio</name>
    <dbReference type="NCBI Taxonomy" id="41210"/>
    <lineage>
        <taxon>Eukaryota</taxon>
        <taxon>Metazoa</taxon>
        <taxon>Ecdysozoa</taxon>
        <taxon>Arthropoda</taxon>
        <taxon>Crustacea</taxon>
        <taxon>Multicrustacea</taxon>
        <taxon>Malacostraca</taxon>
        <taxon>Eumalacostraca</taxon>
        <taxon>Eucarida</taxon>
        <taxon>Decapoda</taxon>
        <taxon>Pleocyemata</taxon>
        <taxon>Brachyura</taxon>
        <taxon>Eubrachyura</taxon>
        <taxon>Majoidea</taxon>
        <taxon>Majidae</taxon>
        <taxon>Chionoecetes</taxon>
    </lineage>
</organism>
<reference evidence="2" key="1">
    <citation type="submission" date="2020-07" db="EMBL/GenBank/DDBJ databases">
        <title>The High-quality genome of the commercially important snow crab, Chionoecetes opilio.</title>
        <authorList>
            <person name="Jeong J.-H."/>
            <person name="Ryu S."/>
        </authorList>
    </citation>
    <scope>NUCLEOTIDE SEQUENCE</scope>
    <source>
        <strain evidence="2">MADBK_172401_WGS</strain>
        <tissue evidence="2">Digestive gland</tissue>
    </source>
</reference>
<feature type="compositionally biased region" description="Basic residues" evidence="1">
    <location>
        <begin position="252"/>
        <end position="264"/>
    </location>
</feature>
<evidence type="ECO:0000256" key="1">
    <source>
        <dbReference type="SAM" id="MobiDB-lite"/>
    </source>
</evidence>
<name>A0A8J8WNL8_CHIOP</name>
<feature type="compositionally biased region" description="Polar residues" evidence="1">
    <location>
        <begin position="277"/>
        <end position="291"/>
    </location>
</feature>
<feature type="compositionally biased region" description="Basic residues" evidence="1">
    <location>
        <begin position="298"/>
        <end position="307"/>
    </location>
</feature>
<evidence type="ECO:0000313" key="2">
    <source>
        <dbReference type="EMBL" id="KAG0700987.1"/>
    </source>
</evidence>
<gene>
    <name evidence="2" type="ORF">GWK47_025418</name>
</gene>
<proteinExistence type="predicted"/>
<accession>A0A8J8WNL8</accession>
<feature type="region of interest" description="Disordered" evidence="1">
    <location>
        <begin position="146"/>
        <end position="314"/>
    </location>
</feature>